<name>A0A9N9R144_9NEOP</name>
<dbReference type="Proteomes" id="UP001153714">
    <property type="component" value="Chromosome 17"/>
</dbReference>
<dbReference type="PROSITE" id="PS51144">
    <property type="entry name" value="ALPHA_CA_2"/>
    <property type="match status" value="1"/>
</dbReference>
<organism evidence="10 11">
    <name type="scientific">Diatraea saccharalis</name>
    <name type="common">sugarcane borer</name>
    <dbReference type="NCBI Taxonomy" id="40085"/>
    <lineage>
        <taxon>Eukaryota</taxon>
        <taxon>Metazoa</taxon>
        <taxon>Ecdysozoa</taxon>
        <taxon>Arthropoda</taxon>
        <taxon>Hexapoda</taxon>
        <taxon>Insecta</taxon>
        <taxon>Pterygota</taxon>
        <taxon>Neoptera</taxon>
        <taxon>Endopterygota</taxon>
        <taxon>Lepidoptera</taxon>
        <taxon>Glossata</taxon>
        <taxon>Ditrysia</taxon>
        <taxon>Pyraloidea</taxon>
        <taxon>Crambidae</taxon>
        <taxon>Crambinae</taxon>
        <taxon>Diatraea</taxon>
    </lineage>
</organism>
<evidence type="ECO:0000256" key="6">
    <source>
        <dbReference type="ARBA" id="ARBA00023239"/>
    </source>
</evidence>
<dbReference type="EC" id="4.2.1.1" evidence="3 8"/>
<dbReference type="Pfam" id="PF00194">
    <property type="entry name" value="Carb_anhydrase"/>
    <property type="match status" value="1"/>
</dbReference>
<evidence type="ECO:0000256" key="4">
    <source>
        <dbReference type="ARBA" id="ARBA00022723"/>
    </source>
</evidence>
<keyword evidence="4 8" id="KW-0479">Metal-binding</keyword>
<gene>
    <name evidence="10" type="ORF">DIATSA_LOCUS5342</name>
</gene>
<evidence type="ECO:0000256" key="5">
    <source>
        <dbReference type="ARBA" id="ARBA00022833"/>
    </source>
</evidence>
<sequence length="298" mass="34094">MYIHIYLFSELVASNMYKEPLWNYDNESKWPGLKCKEGGKRQSPIDIRTSDVVKDYTKKFIKYGSLKLNGYHRALVSGINNGHTVQFSSEGEEAIHPTVTGGPLQHLYRLEQLHFHWLSEHSVNGNKYPMEIHFVHVRADLTVGDALVSKDGLAILSVFCNVQAELDDHQQEASAEIMQYIPKLLDTGDRISGVLMDMTKLMSPNMQSYYTYAGSLTSPECNEAVIWIIFDTPIYLSDADYRMFGKVGVGRHNFRSLQRLNHHLVFQPVTSHITTPQLVRVFDDAFKMLAEFFKNINL</sequence>
<evidence type="ECO:0000256" key="1">
    <source>
        <dbReference type="ARBA" id="ARBA00002904"/>
    </source>
</evidence>
<evidence type="ECO:0000256" key="3">
    <source>
        <dbReference type="ARBA" id="ARBA00012925"/>
    </source>
</evidence>
<keyword evidence="11" id="KW-1185">Reference proteome</keyword>
<dbReference type="SMART" id="SM01057">
    <property type="entry name" value="Carb_anhydrase"/>
    <property type="match status" value="1"/>
</dbReference>
<dbReference type="PANTHER" id="PTHR18952">
    <property type="entry name" value="CARBONIC ANHYDRASE"/>
    <property type="match status" value="1"/>
</dbReference>
<evidence type="ECO:0000256" key="2">
    <source>
        <dbReference type="ARBA" id="ARBA00010718"/>
    </source>
</evidence>
<dbReference type="GO" id="GO:0008270">
    <property type="term" value="F:zinc ion binding"/>
    <property type="evidence" value="ECO:0007669"/>
    <property type="project" value="UniProtKB-UniRule"/>
</dbReference>
<evidence type="ECO:0000256" key="7">
    <source>
        <dbReference type="ARBA" id="ARBA00048348"/>
    </source>
</evidence>
<dbReference type="GO" id="GO:0004089">
    <property type="term" value="F:carbonate dehydratase activity"/>
    <property type="evidence" value="ECO:0007669"/>
    <property type="project" value="UniProtKB-UniRule"/>
</dbReference>
<feature type="domain" description="Alpha-carbonic anhydrase" evidence="9">
    <location>
        <begin position="20"/>
        <end position="269"/>
    </location>
</feature>
<comment type="cofactor">
    <cofactor evidence="8">
        <name>Zn(2+)</name>
        <dbReference type="ChEBI" id="CHEBI:29105"/>
    </cofactor>
</comment>
<dbReference type="PANTHER" id="PTHR18952:SF265">
    <property type="entry name" value="CARBONIC ANHYDRASE"/>
    <property type="match status" value="1"/>
</dbReference>
<dbReference type="InterPro" id="IPR018338">
    <property type="entry name" value="Carbonic_anhydrase_a-class_CS"/>
</dbReference>
<keyword evidence="5 8" id="KW-0862">Zinc</keyword>
<dbReference type="InterPro" id="IPR001148">
    <property type="entry name" value="CA_dom"/>
</dbReference>
<dbReference type="EMBL" id="OU893348">
    <property type="protein sequence ID" value="CAG9787466.1"/>
    <property type="molecule type" value="Genomic_DNA"/>
</dbReference>
<dbReference type="AlphaFoldDB" id="A0A9N9R144"/>
<keyword evidence="6 8" id="KW-0456">Lyase</keyword>
<comment type="function">
    <text evidence="1 8">Reversible hydration of carbon dioxide.</text>
</comment>
<accession>A0A9N9R144</accession>
<protein>
    <recommendedName>
        <fullName evidence="3 8">Carbonic anhydrase</fullName>
        <ecNumber evidence="3 8">4.2.1.1</ecNumber>
    </recommendedName>
</protein>
<comment type="catalytic activity">
    <reaction evidence="7 8">
        <text>hydrogencarbonate + H(+) = CO2 + H2O</text>
        <dbReference type="Rhea" id="RHEA:10748"/>
        <dbReference type="ChEBI" id="CHEBI:15377"/>
        <dbReference type="ChEBI" id="CHEBI:15378"/>
        <dbReference type="ChEBI" id="CHEBI:16526"/>
        <dbReference type="ChEBI" id="CHEBI:17544"/>
        <dbReference type="EC" id="4.2.1.1"/>
    </reaction>
</comment>
<reference evidence="10" key="2">
    <citation type="submission" date="2022-10" db="EMBL/GenBank/DDBJ databases">
        <authorList>
            <consortium name="ENA_rothamsted_submissions"/>
            <consortium name="culmorum"/>
            <person name="King R."/>
        </authorList>
    </citation>
    <scope>NUCLEOTIDE SEQUENCE</scope>
</reference>
<evidence type="ECO:0000259" key="9">
    <source>
        <dbReference type="PROSITE" id="PS51144"/>
    </source>
</evidence>
<dbReference type="OrthoDB" id="429145at2759"/>
<dbReference type="Gene3D" id="3.10.200.10">
    <property type="entry name" value="Alpha carbonic anhydrase"/>
    <property type="match status" value="1"/>
</dbReference>
<dbReference type="InterPro" id="IPR023561">
    <property type="entry name" value="Carbonic_anhydrase_a-class"/>
</dbReference>
<dbReference type="SUPFAM" id="SSF51069">
    <property type="entry name" value="Carbonic anhydrase"/>
    <property type="match status" value="1"/>
</dbReference>
<reference evidence="10" key="1">
    <citation type="submission" date="2021-12" db="EMBL/GenBank/DDBJ databases">
        <authorList>
            <person name="King R."/>
        </authorList>
    </citation>
    <scope>NUCLEOTIDE SEQUENCE</scope>
</reference>
<dbReference type="CDD" id="cd00326">
    <property type="entry name" value="alpha_CA"/>
    <property type="match status" value="1"/>
</dbReference>
<evidence type="ECO:0000256" key="8">
    <source>
        <dbReference type="RuleBase" id="RU367011"/>
    </source>
</evidence>
<proteinExistence type="inferred from homology"/>
<evidence type="ECO:0000313" key="11">
    <source>
        <dbReference type="Proteomes" id="UP001153714"/>
    </source>
</evidence>
<dbReference type="PROSITE" id="PS00162">
    <property type="entry name" value="ALPHA_CA_1"/>
    <property type="match status" value="1"/>
</dbReference>
<dbReference type="InterPro" id="IPR036398">
    <property type="entry name" value="CA_dom_sf"/>
</dbReference>
<evidence type="ECO:0000313" key="10">
    <source>
        <dbReference type="EMBL" id="CAG9787466.1"/>
    </source>
</evidence>
<comment type="similarity">
    <text evidence="2 8">Belongs to the alpha-carbonic anhydrase family.</text>
</comment>